<keyword evidence="2" id="KW-0732">Signal</keyword>
<keyword evidence="1" id="KW-0175">Coiled coil</keyword>
<keyword evidence="4" id="KW-1185">Reference proteome</keyword>
<evidence type="ECO:0000313" key="3">
    <source>
        <dbReference type="EMBL" id="SFB92997.1"/>
    </source>
</evidence>
<feature type="signal peptide" evidence="2">
    <location>
        <begin position="1"/>
        <end position="23"/>
    </location>
</feature>
<dbReference type="STRING" id="623281.SAMN05421747_102173"/>
<reference evidence="3 4" key="1">
    <citation type="submission" date="2016-10" db="EMBL/GenBank/DDBJ databases">
        <authorList>
            <person name="de Groot N.N."/>
        </authorList>
    </citation>
    <scope>NUCLEOTIDE SEQUENCE [LARGE SCALE GENOMIC DNA]</scope>
    <source>
        <strain evidence="3 4">DSM 22900</strain>
    </source>
</reference>
<accession>A0A1I1F163</accession>
<proteinExistence type="predicted"/>
<organism evidence="3 4">
    <name type="scientific">Parapedobacter composti</name>
    <dbReference type="NCBI Taxonomy" id="623281"/>
    <lineage>
        <taxon>Bacteria</taxon>
        <taxon>Pseudomonadati</taxon>
        <taxon>Bacteroidota</taxon>
        <taxon>Sphingobacteriia</taxon>
        <taxon>Sphingobacteriales</taxon>
        <taxon>Sphingobacteriaceae</taxon>
        <taxon>Parapedobacter</taxon>
    </lineage>
</organism>
<name>A0A1I1F163_9SPHI</name>
<evidence type="ECO:0000313" key="4">
    <source>
        <dbReference type="Proteomes" id="UP000199577"/>
    </source>
</evidence>
<dbReference type="AlphaFoldDB" id="A0A1I1F163"/>
<evidence type="ECO:0008006" key="5">
    <source>
        <dbReference type="Google" id="ProtNLM"/>
    </source>
</evidence>
<dbReference type="OrthoDB" id="799449at2"/>
<evidence type="ECO:0000256" key="2">
    <source>
        <dbReference type="SAM" id="SignalP"/>
    </source>
</evidence>
<dbReference type="RefSeq" id="WP_139215803.1">
    <property type="nucleotide sequence ID" value="NZ_FOLL01000002.1"/>
</dbReference>
<sequence>MKLNVLKCVLTLSVLGIAHGVFAQSKLTEEQKKELAAKMKTYRAELNLSEEQQERMKAINTTYFEGLAALKASRGSRLSKLKQFRALSETRDEEMKRILDKEQYKRYKAMQNEMKSEIKSRRKS</sequence>
<gene>
    <name evidence="3" type="ORF">SAMN05421747_102173</name>
</gene>
<protein>
    <recommendedName>
        <fullName evidence="5">LTXXQ motif family protein</fullName>
    </recommendedName>
</protein>
<dbReference type="Proteomes" id="UP000199577">
    <property type="component" value="Unassembled WGS sequence"/>
</dbReference>
<dbReference type="Gene3D" id="1.20.120.1490">
    <property type="match status" value="1"/>
</dbReference>
<evidence type="ECO:0000256" key="1">
    <source>
        <dbReference type="SAM" id="Coils"/>
    </source>
</evidence>
<feature type="coiled-coil region" evidence="1">
    <location>
        <begin position="25"/>
        <end position="52"/>
    </location>
</feature>
<feature type="chain" id="PRO_5011583272" description="LTXXQ motif family protein" evidence="2">
    <location>
        <begin position="24"/>
        <end position="124"/>
    </location>
</feature>
<dbReference type="EMBL" id="FOLL01000002">
    <property type="protein sequence ID" value="SFB92997.1"/>
    <property type="molecule type" value="Genomic_DNA"/>
</dbReference>